<evidence type="ECO:0000256" key="1">
    <source>
        <dbReference type="SAM" id="SignalP"/>
    </source>
</evidence>
<dbReference type="OrthoDB" id="8229016at2"/>
<dbReference type="AlphaFoldDB" id="A0A0R3MYQ9"/>
<evidence type="ECO:0000313" key="2">
    <source>
        <dbReference type="EMBL" id="KRR24923.1"/>
    </source>
</evidence>
<dbReference type="Pfam" id="PF12071">
    <property type="entry name" value="DUF3551"/>
    <property type="match status" value="1"/>
</dbReference>
<dbReference type="Proteomes" id="UP000051660">
    <property type="component" value="Unassembled WGS sequence"/>
</dbReference>
<organism evidence="2 3">
    <name type="scientific">Bradyrhizobium lablabi</name>
    <dbReference type="NCBI Taxonomy" id="722472"/>
    <lineage>
        <taxon>Bacteria</taxon>
        <taxon>Pseudomonadati</taxon>
        <taxon>Pseudomonadota</taxon>
        <taxon>Alphaproteobacteria</taxon>
        <taxon>Hyphomicrobiales</taxon>
        <taxon>Nitrobacteraceae</taxon>
        <taxon>Bradyrhizobium</taxon>
    </lineage>
</organism>
<comment type="caution">
    <text evidence="2">The sequence shown here is derived from an EMBL/GenBank/DDBJ whole genome shotgun (WGS) entry which is preliminary data.</text>
</comment>
<accession>A0A0R3MYQ9</accession>
<gene>
    <name evidence="2" type="ORF">CQ14_06255</name>
</gene>
<feature type="chain" id="PRO_5006444681" description="DUF3551 domain-containing protein" evidence="1">
    <location>
        <begin position="23"/>
        <end position="84"/>
    </location>
</feature>
<name>A0A0R3MYQ9_9BRAD</name>
<dbReference type="InterPro" id="IPR021937">
    <property type="entry name" value="DUF3551"/>
</dbReference>
<dbReference type="EMBL" id="LLYB01000060">
    <property type="protein sequence ID" value="KRR24923.1"/>
    <property type="molecule type" value="Genomic_DNA"/>
</dbReference>
<proteinExistence type="predicted"/>
<dbReference type="RefSeq" id="WP_057858498.1">
    <property type="nucleotide sequence ID" value="NZ_LLYB01000060.1"/>
</dbReference>
<evidence type="ECO:0000313" key="3">
    <source>
        <dbReference type="Proteomes" id="UP000051660"/>
    </source>
</evidence>
<keyword evidence="1" id="KW-0732">Signal</keyword>
<sequence length="84" mass="9052">MRVPACMILMIGTMVAAVPARAQTYDPGYPVCLQTYGIDGSYIECSFSSLAQCAASASGRSAQCLNNPYFAHGDRKPPRQRGVY</sequence>
<reference evidence="2 3" key="1">
    <citation type="submission" date="2014-03" db="EMBL/GenBank/DDBJ databases">
        <title>Bradyrhizobium valentinum sp. nov., isolated from effective nodules of Lupinus mariae-josephae, a lupine endemic of basic-lime soils in Eastern Spain.</title>
        <authorList>
            <person name="Duran D."/>
            <person name="Rey L."/>
            <person name="Navarro A."/>
            <person name="Busquets A."/>
            <person name="Imperial J."/>
            <person name="Ruiz-Argueso T."/>
        </authorList>
    </citation>
    <scope>NUCLEOTIDE SEQUENCE [LARGE SCALE GENOMIC DNA]</scope>
    <source>
        <strain evidence="2 3">CCBAU 23086</strain>
    </source>
</reference>
<evidence type="ECO:0008006" key="4">
    <source>
        <dbReference type="Google" id="ProtNLM"/>
    </source>
</evidence>
<feature type="signal peptide" evidence="1">
    <location>
        <begin position="1"/>
        <end position="22"/>
    </location>
</feature>
<protein>
    <recommendedName>
        <fullName evidence="4">DUF3551 domain-containing protein</fullName>
    </recommendedName>
</protein>